<keyword evidence="2" id="KW-1185">Reference proteome</keyword>
<protein>
    <submittedName>
        <fullName evidence="1">Uncharacterized protein</fullName>
    </submittedName>
</protein>
<name>A0ACB7ITT5_PLECO</name>
<organism evidence="1 2">
    <name type="scientific">Pleurotus cornucopiae</name>
    <name type="common">Cornucopia mushroom</name>
    <dbReference type="NCBI Taxonomy" id="5321"/>
    <lineage>
        <taxon>Eukaryota</taxon>
        <taxon>Fungi</taxon>
        <taxon>Dikarya</taxon>
        <taxon>Basidiomycota</taxon>
        <taxon>Agaricomycotina</taxon>
        <taxon>Agaricomycetes</taxon>
        <taxon>Agaricomycetidae</taxon>
        <taxon>Agaricales</taxon>
        <taxon>Pleurotineae</taxon>
        <taxon>Pleurotaceae</taxon>
        <taxon>Pleurotus</taxon>
    </lineage>
</organism>
<proteinExistence type="predicted"/>
<sequence>MISALLVGSIILYIIYRLRYDGAPEGFPRVGKAGGMGYLITALRYTLKSEEVLDQADRTFGGRSYALPTLGGWVIVLSAEHMETLRVSNDSVALQLAHTMNDKQLKIPFHATVIRNELTKGIVDFIPKILDESTLAMTKIFEPAAGREYTSLPVFDTVTRMVGRIGNRVVMGTELCRDEHFVHAIVNFAETLMIYSRLLFWTPNVPGLRSLVYFVLSSIWGGPKEPKAFIKPYIVKRLAQRKVSDDQPFNVTEFLLNNAPSRMASDVDELATRILTINFAIIHPISIFLSQTLFEMAQMLDGDVDSVRTEITEVLEQEGGWNEVALNRFRKVDSILREVGRVHGLALFGMARIAIVTSKLPDGIVIPCGSQVVVDLRHFHRDPQVYPNPHIFYPFRFSRLRENGGNEAEDIKYSFTTVDNHVCNASFGRVYHTDPCILRMVPTIWCRSTRMQILRFDAT</sequence>
<evidence type="ECO:0000313" key="2">
    <source>
        <dbReference type="Proteomes" id="UP000824881"/>
    </source>
</evidence>
<evidence type="ECO:0000313" key="1">
    <source>
        <dbReference type="EMBL" id="KAG9221134.1"/>
    </source>
</evidence>
<dbReference type="Proteomes" id="UP000824881">
    <property type="component" value="Unassembled WGS sequence"/>
</dbReference>
<dbReference type="EMBL" id="WQMT02000007">
    <property type="protein sequence ID" value="KAG9221134.1"/>
    <property type="molecule type" value="Genomic_DNA"/>
</dbReference>
<reference evidence="1 2" key="1">
    <citation type="journal article" date="2021" name="Appl. Environ. Microbiol.">
        <title>Genetic linkage and physical mapping for an oyster mushroom Pleurotus cornucopiae and QTL analysis for the trait cap color.</title>
        <authorList>
            <person name="Zhang Y."/>
            <person name="Gao W."/>
            <person name="Sonnenberg A."/>
            <person name="Chen Q."/>
            <person name="Zhang J."/>
            <person name="Huang C."/>
        </authorList>
    </citation>
    <scope>NUCLEOTIDE SEQUENCE [LARGE SCALE GENOMIC DNA]</scope>
    <source>
        <strain evidence="1">CCMSSC00406</strain>
    </source>
</reference>
<comment type="caution">
    <text evidence="1">The sequence shown here is derived from an EMBL/GenBank/DDBJ whole genome shotgun (WGS) entry which is preliminary data.</text>
</comment>
<accession>A0ACB7ITT5</accession>
<gene>
    <name evidence="1" type="ORF">CCMSSC00406_0005427</name>
</gene>